<dbReference type="AlphaFoldDB" id="A0A0D0CGH3"/>
<accession>A0A0D0CGH3</accession>
<feature type="compositionally biased region" description="Polar residues" evidence="1">
    <location>
        <begin position="210"/>
        <end position="220"/>
    </location>
</feature>
<evidence type="ECO:0000313" key="2">
    <source>
        <dbReference type="EMBL" id="KIK53998.1"/>
    </source>
</evidence>
<dbReference type="EMBL" id="KN834821">
    <property type="protein sequence ID" value="KIK53998.1"/>
    <property type="molecule type" value="Genomic_DNA"/>
</dbReference>
<feature type="region of interest" description="Disordered" evidence="1">
    <location>
        <begin position="185"/>
        <end position="220"/>
    </location>
</feature>
<keyword evidence="3" id="KW-1185">Reference proteome</keyword>
<feature type="compositionally biased region" description="Basic residues" evidence="1">
    <location>
        <begin position="185"/>
        <end position="202"/>
    </location>
</feature>
<feature type="compositionally biased region" description="Low complexity" evidence="1">
    <location>
        <begin position="154"/>
        <end position="165"/>
    </location>
</feature>
<dbReference type="Proteomes" id="UP000053593">
    <property type="component" value="Unassembled WGS sequence"/>
</dbReference>
<reference evidence="2 3" key="1">
    <citation type="submission" date="2014-04" db="EMBL/GenBank/DDBJ databases">
        <title>Evolutionary Origins and Diversification of the Mycorrhizal Mutualists.</title>
        <authorList>
            <consortium name="DOE Joint Genome Institute"/>
            <consortium name="Mycorrhizal Genomics Consortium"/>
            <person name="Kohler A."/>
            <person name="Kuo A."/>
            <person name="Nagy L.G."/>
            <person name="Floudas D."/>
            <person name="Copeland A."/>
            <person name="Barry K.W."/>
            <person name="Cichocki N."/>
            <person name="Veneault-Fourrey C."/>
            <person name="LaButti K."/>
            <person name="Lindquist E.A."/>
            <person name="Lipzen A."/>
            <person name="Lundell T."/>
            <person name="Morin E."/>
            <person name="Murat C."/>
            <person name="Riley R."/>
            <person name="Ohm R."/>
            <person name="Sun H."/>
            <person name="Tunlid A."/>
            <person name="Henrissat B."/>
            <person name="Grigoriev I.V."/>
            <person name="Hibbett D.S."/>
            <person name="Martin F."/>
        </authorList>
    </citation>
    <scope>NUCLEOTIDE SEQUENCE [LARGE SCALE GENOMIC DNA]</scope>
    <source>
        <strain evidence="2 3">FD-317 M1</strain>
    </source>
</reference>
<evidence type="ECO:0000256" key="1">
    <source>
        <dbReference type="SAM" id="MobiDB-lite"/>
    </source>
</evidence>
<sequence length="220" mass="24677">MVSNCINGSTVDMRSFRCVMSRRDRRFRISKLSRGYLHLSSHPSIHRFIAFYPRRSIVIDPSSISSSLSRIIMYTALNPSILVSAAPFPTYQFLARAYFNVVLPAFIPSNLAAFDEGEGVKKRTGIIKYPFLTTRAMKRARVEAGKARGDEGDATTTVPSSGATTASSSSIALMSMCFRGPQHHRQCHRSHHRCRRLGLGRRRREEKVTTAPTTRSSPRL</sequence>
<dbReference type="HOGENOM" id="CLU_1256157_0_0_1"/>
<proteinExistence type="predicted"/>
<organism evidence="2 3">
    <name type="scientific">Collybiopsis luxurians FD-317 M1</name>
    <dbReference type="NCBI Taxonomy" id="944289"/>
    <lineage>
        <taxon>Eukaryota</taxon>
        <taxon>Fungi</taxon>
        <taxon>Dikarya</taxon>
        <taxon>Basidiomycota</taxon>
        <taxon>Agaricomycotina</taxon>
        <taxon>Agaricomycetes</taxon>
        <taxon>Agaricomycetidae</taxon>
        <taxon>Agaricales</taxon>
        <taxon>Marasmiineae</taxon>
        <taxon>Omphalotaceae</taxon>
        <taxon>Collybiopsis</taxon>
        <taxon>Collybiopsis luxurians</taxon>
    </lineage>
</organism>
<protein>
    <submittedName>
        <fullName evidence="2">Uncharacterized protein</fullName>
    </submittedName>
</protein>
<evidence type="ECO:0000313" key="3">
    <source>
        <dbReference type="Proteomes" id="UP000053593"/>
    </source>
</evidence>
<feature type="region of interest" description="Disordered" evidence="1">
    <location>
        <begin position="144"/>
        <end position="165"/>
    </location>
</feature>
<name>A0A0D0CGH3_9AGAR</name>
<gene>
    <name evidence="2" type="ORF">GYMLUDRAFT_249897</name>
</gene>